<dbReference type="PANTHER" id="PTHR34853">
    <property type="match status" value="1"/>
</dbReference>
<accession>A0ABW8AKD9</accession>
<proteinExistence type="predicted"/>
<sequence>MLLVGFQPGNAAGAAAAPPVGPAGTAFYDPPDRSPAGRPGDVIRYRRVAALPGTRAWRILYVSRSALDRPIAVSGLVIVPTRRMDGPRPIVGYGHGTAGLADSCAGSLSPLSVAGQVVGALVRGWAVAFTDYEGLGTPGLHTYQVGRSEGRSVLDAVRAAQRLPAAGLGSSNPVGLWGYSQGGGAVAWAAELQPAYAPELNLVGVAAGGTPADLRAVADKLKDTLIGPIPLAMTALGFDAAYPDFHLDELLSDRGREVLGKVKVDCMAAIAARLAGRSLAGLTRRDPLQDEVFLRRLDENRLGQHPPNVPVLLVHGRSDEASPIGQAHQLAKEYCAAGVDVTWKTFWGDHLVAGVTSQPTVLRFLADRFEGRPVTTTC</sequence>
<evidence type="ECO:0000313" key="2">
    <source>
        <dbReference type="Proteomes" id="UP001612915"/>
    </source>
</evidence>
<protein>
    <submittedName>
        <fullName evidence="1">Lipase family protein</fullName>
    </submittedName>
</protein>
<reference evidence="1 2" key="1">
    <citation type="submission" date="2024-10" db="EMBL/GenBank/DDBJ databases">
        <title>The Natural Products Discovery Center: Release of the First 8490 Sequenced Strains for Exploring Actinobacteria Biosynthetic Diversity.</title>
        <authorList>
            <person name="Kalkreuter E."/>
            <person name="Kautsar S.A."/>
            <person name="Yang D."/>
            <person name="Bader C.D."/>
            <person name="Teijaro C.N."/>
            <person name="Fluegel L."/>
            <person name="Davis C.M."/>
            <person name="Simpson J.R."/>
            <person name="Lauterbach L."/>
            <person name="Steele A.D."/>
            <person name="Gui C."/>
            <person name="Meng S."/>
            <person name="Li G."/>
            <person name="Viehrig K."/>
            <person name="Ye F."/>
            <person name="Su P."/>
            <person name="Kiefer A.F."/>
            <person name="Nichols A."/>
            <person name="Cepeda A.J."/>
            <person name="Yan W."/>
            <person name="Fan B."/>
            <person name="Jiang Y."/>
            <person name="Adhikari A."/>
            <person name="Zheng C.-J."/>
            <person name="Schuster L."/>
            <person name="Cowan T.M."/>
            <person name="Smanski M.J."/>
            <person name="Chevrette M.G."/>
            <person name="De Carvalho L.P.S."/>
            <person name="Shen B."/>
        </authorList>
    </citation>
    <scope>NUCLEOTIDE SEQUENCE [LARGE SCALE GENOMIC DNA]</scope>
    <source>
        <strain evidence="1 2">NPDC049639</strain>
    </source>
</reference>
<dbReference type="InterPro" id="IPR029058">
    <property type="entry name" value="AB_hydrolase_fold"/>
</dbReference>
<dbReference type="RefSeq" id="WP_398277358.1">
    <property type="nucleotide sequence ID" value="NZ_JBITLV010000002.1"/>
</dbReference>
<dbReference type="PANTHER" id="PTHR34853:SF1">
    <property type="entry name" value="LIPASE 5"/>
    <property type="match status" value="1"/>
</dbReference>
<organism evidence="1 2">
    <name type="scientific">Spongisporangium articulatum</name>
    <dbReference type="NCBI Taxonomy" id="3362603"/>
    <lineage>
        <taxon>Bacteria</taxon>
        <taxon>Bacillati</taxon>
        <taxon>Actinomycetota</taxon>
        <taxon>Actinomycetes</taxon>
        <taxon>Kineosporiales</taxon>
        <taxon>Kineosporiaceae</taxon>
        <taxon>Spongisporangium</taxon>
    </lineage>
</organism>
<evidence type="ECO:0000313" key="1">
    <source>
        <dbReference type="EMBL" id="MFI7586844.1"/>
    </source>
</evidence>
<dbReference type="PIRSF" id="PIRSF029171">
    <property type="entry name" value="Esterase_LipA"/>
    <property type="match status" value="1"/>
</dbReference>
<comment type="caution">
    <text evidence="1">The sequence shown here is derived from an EMBL/GenBank/DDBJ whole genome shotgun (WGS) entry which is preliminary data.</text>
</comment>
<dbReference type="Pfam" id="PF03583">
    <property type="entry name" value="LIP"/>
    <property type="match status" value="1"/>
</dbReference>
<name>A0ABW8AKD9_9ACTN</name>
<dbReference type="InterPro" id="IPR005152">
    <property type="entry name" value="Lipase_secreted"/>
</dbReference>
<dbReference type="Gene3D" id="1.10.260.130">
    <property type="match status" value="1"/>
</dbReference>
<gene>
    <name evidence="1" type="ORF">ACIB24_07195</name>
</gene>
<keyword evidence="2" id="KW-1185">Reference proteome</keyword>
<dbReference type="Gene3D" id="3.40.50.1820">
    <property type="entry name" value="alpha/beta hydrolase"/>
    <property type="match status" value="1"/>
</dbReference>
<dbReference type="SUPFAM" id="SSF53474">
    <property type="entry name" value="alpha/beta-Hydrolases"/>
    <property type="match status" value="1"/>
</dbReference>
<dbReference type="Proteomes" id="UP001612915">
    <property type="component" value="Unassembled WGS sequence"/>
</dbReference>
<dbReference type="EMBL" id="JBITLV010000002">
    <property type="protein sequence ID" value="MFI7586844.1"/>
    <property type="molecule type" value="Genomic_DNA"/>
</dbReference>